<feature type="compositionally biased region" description="Polar residues" evidence="1">
    <location>
        <begin position="60"/>
        <end position="77"/>
    </location>
</feature>
<accession>A0A9P4S0H7</accession>
<keyword evidence="3" id="KW-1185">Reference proteome</keyword>
<gene>
    <name evidence="2" type="ORF">M501DRAFT_1002901</name>
</gene>
<sequence length="77" mass="8761">MPADGFTKLLSRQNHESFLNQLGMADIKHHIHEHEQRRKHKNTSRNLSICTPDTIRTIVQPEQLSPSSSSWKGVSDG</sequence>
<comment type="caution">
    <text evidence="2">The sequence shown here is derived from an EMBL/GenBank/DDBJ whole genome shotgun (WGS) entry which is preliminary data.</text>
</comment>
<evidence type="ECO:0000256" key="1">
    <source>
        <dbReference type="SAM" id="MobiDB-lite"/>
    </source>
</evidence>
<evidence type="ECO:0000313" key="2">
    <source>
        <dbReference type="EMBL" id="KAF2834107.1"/>
    </source>
</evidence>
<reference evidence="2" key="1">
    <citation type="journal article" date="2020" name="Stud. Mycol.">
        <title>101 Dothideomycetes genomes: a test case for predicting lifestyles and emergence of pathogens.</title>
        <authorList>
            <person name="Haridas S."/>
            <person name="Albert R."/>
            <person name="Binder M."/>
            <person name="Bloem J."/>
            <person name="Labutti K."/>
            <person name="Salamov A."/>
            <person name="Andreopoulos B."/>
            <person name="Baker S."/>
            <person name="Barry K."/>
            <person name="Bills G."/>
            <person name="Bluhm B."/>
            <person name="Cannon C."/>
            <person name="Castanera R."/>
            <person name="Culley D."/>
            <person name="Daum C."/>
            <person name="Ezra D."/>
            <person name="Gonzalez J."/>
            <person name="Henrissat B."/>
            <person name="Kuo A."/>
            <person name="Liang C."/>
            <person name="Lipzen A."/>
            <person name="Lutzoni F."/>
            <person name="Magnuson J."/>
            <person name="Mondo S."/>
            <person name="Nolan M."/>
            <person name="Ohm R."/>
            <person name="Pangilinan J."/>
            <person name="Park H.-J."/>
            <person name="Ramirez L."/>
            <person name="Alfaro M."/>
            <person name="Sun H."/>
            <person name="Tritt A."/>
            <person name="Yoshinaga Y."/>
            <person name="Zwiers L.-H."/>
            <person name="Turgeon B."/>
            <person name="Goodwin S."/>
            <person name="Spatafora J."/>
            <person name="Crous P."/>
            <person name="Grigoriev I."/>
        </authorList>
    </citation>
    <scope>NUCLEOTIDE SEQUENCE</scope>
    <source>
        <strain evidence="2">CBS 101060</strain>
    </source>
</reference>
<protein>
    <submittedName>
        <fullName evidence="2">Uncharacterized protein</fullName>
    </submittedName>
</protein>
<proteinExistence type="predicted"/>
<name>A0A9P4S0H7_9PEZI</name>
<feature type="region of interest" description="Disordered" evidence="1">
    <location>
        <begin position="58"/>
        <end position="77"/>
    </location>
</feature>
<organism evidence="2 3">
    <name type="scientific">Patellaria atrata CBS 101060</name>
    <dbReference type="NCBI Taxonomy" id="1346257"/>
    <lineage>
        <taxon>Eukaryota</taxon>
        <taxon>Fungi</taxon>
        <taxon>Dikarya</taxon>
        <taxon>Ascomycota</taxon>
        <taxon>Pezizomycotina</taxon>
        <taxon>Dothideomycetes</taxon>
        <taxon>Dothideomycetes incertae sedis</taxon>
        <taxon>Patellariales</taxon>
        <taxon>Patellariaceae</taxon>
        <taxon>Patellaria</taxon>
    </lineage>
</organism>
<dbReference type="Proteomes" id="UP000799429">
    <property type="component" value="Unassembled WGS sequence"/>
</dbReference>
<dbReference type="EMBL" id="MU006147">
    <property type="protein sequence ID" value="KAF2834107.1"/>
    <property type="molecule type" value="Genomic_DNA"/>
</dbReference>
<dbReference type="AlphaFoldDB" id="A0A9P4S0H7"/>
<evidence type="ECO:0000313" key="3">
    <source>
        <dbReference type="Proteomes" id="UP000799429"/>
    </source>
</evidence>